<keyword evidence="4" id="KW-1185">Reference proteome</keyword>
<organism evidence="3 4">
    <name type="scientific">Spermophilus dauricus</name>
    <name type="common">Daurian ground squirrel</name>
    <dbReference type="NCBI Taxonomy" id="99837"/>
    <lineage>
        <taxon>Eukaryota</taxon>
        <taxon>Metazoa</taxon>
        <taxon>Chordata</taxon>
        <taxon>Craniata</taxon>
        <taxon>Vertebrata</taxon>
        <taxon>Euteleostomi</taxon>
        <taxon>Mammalia</taxon>
        <taxon>Eutheria</taxon>
        <taxon>Euarchontoglires</taxon>
        <taxon>Glires</taxon>
        <taxon>Rodentia</taxon>
        <taxon>Sciuromorpha</taxon>
        <taxon>Sciuridae</taxon>
        <taxon>Xerinae</taxon>
        <taxon>Marmotini</taxon>
        <taxon>Spermophilus</taxon>
    </lineage>
</organism>
<dbReference type="Pfam" id="PF15729">
    <property type="entry name" value="CTSRT"/>
    <property type="match status" value="1"/>
</dbReference>
<dbReference type="InterPro" id="IPR048363">
    <property type="entry name" value="CTSRT_C2"/>
</dbReference>
<sequence>TSTFHLPIATFTPQVLPRQIYSQYFFLFLPQLFLFSARNKADMLRKTLQGSESEELEIAPSELPSLVPFGDVVGCLAVHVKNCRNFAQRITSQSFIDLFIQISVNNIMKSTKRRILLLRSSAKSTIVRFDEIKYFSVQVPRRQDDTRNNISLELMQHSKTEVYPVLLGNAEVHLYEVIQVCIKIFFLTIKTFLLEVEFMFSYGNFGYGFSHQLKPLQKIVEPSMFMNIAPPPERTDPLTNVITPRPVEYPAFLSPDLNVTVGTPTTSKETNQTPVVRLEKLEQQPRERLEKMKKEYRNLGTWKEKVDYLENILNPKLEPKESSVIGIIHSSTWSFEYFFKRNIIVINNNEPEITPSELLGDDNKEGVPTSTSSLLDQDYSILATPESVMSTPLPSDSLLPSIPRQEKTLLDKIPFFSEGQSEVMPEERRSIPFLSDAKSDDTHRSILKAISALSEVAFSSKEYFPSHFRPEYIELKPKYQDCSDRFEDLQEPSMQHLNKTTSRVRLLAKSPDDSHIQAKQAARPYTAPEPNKRREYYTGKFTSPRVVSSGLANTNDTTPDYEIRKMRSKKRLKEDIEKCLGSIGGTDEL</sequence>
<dbReference type="Ensembl" id="ENSSDAT00000029484.1">
    <property type="protein sequence ID" value="ENSSDAP00000025798.1"/>
    <property type="gene ID" value="ENSSDAG00000023400.1"/>
</dbReference>
<reference evidence="3" key="1">
    <citation type="submission" date="2025-08" db="UniProtKB">
        <authorList>
            <consortium name="Ensembl"/>
        </authorList>
    </citation>
    <scope>IDENTIFICATION</scope>
</reference>
<proteinExistence type="predicted"/>
<feature type="region of interest" description="Disordered" evidence="1">
    <location>
        <begin position="512"/>
        <end position="535"/>
    </location>
</feature>
<reference evidence="3" key="2">
    <citation type="submission" date="2025-09" db="UniProtKB">
        <authorList>
            <consortium name="Ensembl"/>
        </authorList>
    </citation>
    <scope>IDENTIFICATION</scope>
</reference>
<dbReference type="PANTHER" id="PTHR21665:SF2">
    <property type="entry name" value="CATION CHANNEL SPERM-ASSOCIATED TARGETING SUBUNIT TAU"/>
    <property type="match status" value="1"/>
</dbReference>
<protein>
    <recommendedName>
        <fullName evidence="2">Cation channel sperm-associated targeting subunit tau C2 domain-containing protein</fullName>
    </recommendedName>
</protein>
<evidence type="ECO:0000313" key="3">
    <source>
        <dbReference type="Ensembl" id="ENSSDAP00000025798.1"/>
    </source>
</evidence>
<feature type="domain" description="Cation channel sperm-associated targeting subunit tau C2" evidence="2">
    <location>
        <begin position="66"/>
        <end position="203"/>
    </location>
</feature>
<evidence type="ECO:0000313" key="4">
    <source>
        <dbReference type="Proteomes" id="UP000694422"/>
    </source>
</evidence>
<name>A0A8C9QQB8_SPEDA</name>
<dbReference type="PANTHER" id="PTHR21665">
    <property type="entry name" value="CATION CHANNEL SPERM-ASSOCIATED TARGETING SUBUNIT TAU"/>
    <property type="match status" value="1"/>
</dbReference>
<accession>A0A8C9QQB8</accession>
<evidence type="ECO:0000259" key="2">
    <source>
        <dbReference type="Pfam" id="PF15729"/>
    </source>
</evidence>
<dbReference type="InterPro" id="IPR031462">
    <property type="entry name" value="CTSRT"/>
</dbReference>
<dbReference type="AlphaFoldDB" id="A0A8C9QQB8"/>
<evidence type="ECO:0000256" key="1">
    <source>
        <dbReference type="SAM" id="MobiDB-lite"/>
    </source>
</evidence>
<dbReference type="Proteomes" id="UP000694422">
    <property type="component" value="Unplaced"/>
</dbReference>